<reference evidence="2 3" key="1">
    <citation type="submission" date="2018-08" db="EMBL/GenBank/DDBJ databases">
        <title>Streptomyces NEAU-D10 sp. nov., a novel Actinomycete isolated from soil.</title>
        <authorList>
            <person name="Jin L."/>
        </authorList>
    </citation>
    <scope>NUCLEOTIDE SEQUENCE [LARGE SCALE GENOMIC DNA]</scope>
    <source>
        <strain evidence="2 3">NEAU-D10</strain>
    </source>
</reference>
<dbReference type="OrthoDB" id="9942102at2"/>
<keyword evidence="3" id="KW-1185">Reference proteome</keyword>
<comment type="caution">
    <text evidence="2">The sequence shown here is derived from an EMBL/GenBank/DDBJ whole genome shotgun (WGS) entry which is preliminary data.</text>
</comment>
<dbReference type="AlphaFoldDB" id="A0A371PQV0"/>
<name>A0A371PQV0_STRIH</name>
<evidence type="ECO:0000313" key="3">
    <source>
        <dbReference type="Proteomes" id="UP000262477"/>
    </source>
</evidence>
<dbReference type="RefSeq" id="WP_128512296.1">
    <property type="nucleotide sequence ID" value="NZ_QUAC01000476.1"/>
</dbReference>
<keyword evidence="1" id="KW-0732">Signal</keyword>
<gene>
    <name evidence="2" type="ORF">DY245_41605</name>
</gene>
<dbReference type="Proteomes" id="UP000262477">
    <property type="component" value="Unassembled WGS sequence"/>
</dbReference>
<evidence type="ECO:0000256" key="1">
    <source>
        <dbReference type="SAM" id="SignalP"/>
    </source>
</evidence>
<feature type="chain" id="PRO_5016919643" evidence="1">
    <location>
        <begin position="26"/>
        <end position="101"/>
    </location>
</feature>
<evidence type="ECO:0000313" key="2">
    <source>
        <dbReference type="EMBL" id="REK84729.1"/>
    </source>
</evidence>
<proteinExistence type="predicted"/>
<organism evidence="2 3">
    <name type="scientific">Streptomyces inhibens</name>
    <dbReference type="NCBI Taxonomy" id="2293571"/>
    <lineage>
        <taxon>Bacteria</taxon>
        <taxon>Bacillati</taxon>
        <taxon>Actinomycetota</taxon>
        <taxon>Actinomycetes</taxon>
        <taxon>Kitasatosporales</taxon>
        <taxon>Streptomycetaceae</taxon>
        <taxon>Streptomyces</taxon>
    </lineage>
</organism>
<sequence length="101" mass="10892">MRRVFGTAMAAVGILAFPLALPAQAAGGAIVINDKPYLDLGCIRLHGSSSKVQNYTDVIIGFWADSKCEPHERPQEILKPGATGYISKNSRLASVGYFREP</sequence>
<feature type="signal peptide" evidence="1">
    <location>
        <begin position="1"/>
        <end position="25"/>
    </location>
</feature>
<accession>A0A371PQV0</accession>
<protein>
    <submittedName>
        <fullName evidence="2">Uncharacterized protein</fullName>
    </submittedName>
</protein>
<dbReference type="EMBL" id="QUAC01000476">
    <property type="protein sequence ID" value="REK84729.1"/>
    <property type="molecule type" value="Genomic_DNA"/>
</dbReference>